<dbReference type="InterPro" id="IPR020436">
    <property type="entry name" value="SMB_chordata"/>
</dbReference>
<dbReference type="SUPFAM" id="SSF50923">
    <property type="entry name" value="Hemopexin-like domain"/>
    <property type="match status" value="2"/>
</dbReference>
<keyword evidence="5" id="KW-1015">Disulfide bond</keyword>
<dbReference type="PROSITE" id="PS50958">
    <property type="entry name" value="SMB_2"/>
    <property type="match status" value="1"/>
</dbReference>
<reference evidence="11" key="1">
    <citation type="submission" date="2023-08" db="EMBL/GenBank/DDBJ databases">
        <title>Chromosome-level Genome Assembly of mud carp (Cirrhinus molitorella).</title>
        <authorList>
            <person name="Liu H."/>
        </authorList>
    </citation>
    <scope>NUCLEOTIDE SEQUENCE</scope>
    <source>
        <strain evidence="11">Prfri</strain>
        <tissue evidence="11">Muscle</tissue>
    </source>
</reference>
<dbReference type="Pfam" id="PF00045">
    <property type="entry name" value="Hemopexin"/>
    <property type="match status" value="3"/>
</dbReference>
<dbReference type="GO" id="GO:0005178">
    <property type="term" value="F:integrin binding"/>
    <property type="evidence" value="ECO:0007669"/>
    <property type="project" value="TreeGrafter"/>
</dbReference>
<dbReference type="Pfam" id="PF01033">
    <property type="entry name" value="Somatomedin_B"/>
    <property type="match status" value="1"/>
</dbReference>
<dbReference type="AlphaFoldDB" id="A0AA88PH85"/>
<evidence type="ECO:0000256" key="2">
    <source>
        <dbReference type="ARBA" id="ARBA00022525"/>
    </source>
</evidence>
<proteinExistence type="predicted"/>
<dbReference type="GO" id="GO:0006955">
    <property type="term" value="P:immune response"/>
    <property type="evidence" value="ECO:0007669"/>
    <property type="project" value="InterPro"/>
</dbReference>
<dbReference type="Gene3D" id="4.10.410.20">
    <property type="match status" value="1"/>
</dbReference>
<feature type="chain" id="PRO_5041728933" description="SMB domain-containing protein" evidence="9">
    <location>
        <begin position="16"/>
        <end position="556"/>
    </location>
</feature>
<feature type="repeat" description="Hemopexin" evidence="7">
    <location>
        <begin position="492"/>
        <end position="547"/>
    </location>
</feature>
<dbReference type="PROSITE" id="PS51642">
    <property type="entry name" value="HEMOPEXIN_2"/>
    <property type="match status" value="4"/>
</dbReference>
<feature type="repeat" description="Hemopexin" evidence="7">
    <location>
        <begin position="214"/>
        <end position="261"/>
    </location>
</feature>
<dbReference type="SMART" id="SM00201">
    <property type="entry name" value="SO"/>
    <property type="match status" value="1"/>
</dbReference>
<dbReference type="PROSITE" id="PS00524">
    <property type="entry name" value="SMB_1"/>
    <property type="match status" value="1"/>
</dbReference>
<comment type="caution">
    <text evidence="11">The sequence shown here is derived from an EMBL/GenBank/DDBJ whole genome shotgun (WGS) entry which is preliminary data.</text>
</comment>
<dbReference type="InterPro" id="IPR018487">
    <property type="entry name" value="Hemopexin-like_repeat"/>
</dbReference>
<dbReference type="GO" id="GO:0030247">
    <property type="term" value="F:polysaccharide binding"/>
    <property type="evidence" value="ECO:0007669"/>
    <property type="project" value="InterPro"/>
</dbReference>
<protein>
    <recommendedName>
        <fullName evidence="10">SMB domain-containing protein</fullName>
    </recommendedName>
</protein>
<feature type="compositionally biased region" description="Low complexity" evidence="8">
    <location>
        <begin position="142"/>
        <end position="157"/>
    </location>
</feature>
<dbReference type="GO" id="GO:0050840">
    <property type="term" value="F:extracellular matrix binding"/>
    <property type="evidence" value="ECO:0007669"/>
    <property type="project" value="TreeGrafter"/>
</dbReference>
<dbReference type="InterPro" id="IPR051298">
    <property type="entry name" value="Heme_transport/Cell_adhesion"/>
</dbReference>
<gene>
    <name evidence="11" type="ORF">Q8A67_018227</name>
</gene>
<dbReference type="InterPro" id="IPR000585">
    <property type="entry name" value="Hemopexin-like_dom"/>
</dbReference>
<dbReference type="SMART" id="SM00120">
    <property type="entry name" value="HX"/>
    <property type="match status" value="4"/>
</dbReference>
<keyword evidence="6" id="KW-0325">Glycoprotein</keyword>
<dbReference type="CDD" id="cd00094">
    <property type="entry name" value="HX"/>
    <property type="match status" value="1"/>
</dbReference>
<feature type="region of interest" description="Disordered" evidence="8">
    <location>
        <begin position="136"/>
        <end position="164"/>
    </location>
</feature>
<keyword evidence="4" id="KW-0677">Repeat</keyword>
<evidence type="ECO:0000256" key="1">
    <source>
        <dbReference type="ARBA" id="ARBA00004613"/>
    </source>
</evidence>
<feature type="signal peptide" evidence="9">
    <location>
        <begin position="1"/>
        <end position="15"/>
    </location>
</feature>
<evidence type="ECO:0000256" key="3">
    <source>
        <dbReference type="ARBA" id="ARBA00022729"/>
    </source>
</evidence>
<dbReference type="PANTHER" id="PTHR22917:SF7">
    <property type="entry name" value="VITRONECTIN A"/>
    <property type="match status" value="1"/>
</dbReference>
<evidence type="ECO:0000256" key="4">
    <source>
        <dbReference type="ARBA" id="ARBA00022737"/>
    </source>
</evidence>
<dbReference type="GO" id="GO:0033627">
    <property type="term" value="P:cell adhesion mediated by integrin"/>
    <property type="evidence" value="ECO:0007669"/>
    <property type="project" value="TreeGrafter"/>
</dbReference>
<evidence type="ECO:0000256" key="7">
    <source>
        <dbReference type="PROSITE-ProRule" id="PRU01011"/>
    </source>
</evidence>
<evidence type="ECO:0000256" key="9">
    <source>
        <dbReference type="SAM" id="SignalP"/>
    </source>
</evidence>
<keyword evidence="3 9" id="KW-0732">Signal</keyword>
<accession>A0AA88PH85</accession>
<comment type="subcellular location">
    <subcellularLocation>
        <location evidence="1">Secreted</location>
    </subcellularLocation>
</comment>
<dbReference type="GO" id="GO:0007160">
    <property type="term" value="P:cell-matrix adhesion"/>
    <property type="evidence" value="ECO:0007669"/>
    <property type="project" value="TreeGrafter"/>
</dbReference>
<dbReference type="InterPro" id="IPR036375">
    <property type="entry name" value="Hemopexin-like_dom_sf"/>
</dbReference>
<dbReference type="PRINTS" id="PR00022">
    <property type="entry name" value="SOMATOMEDINB"/>
</dbReference>
<dbReference type="GO" id="GO:0005044">
    <property type="term" value="F:scavenger receptor activity"/>
    <property type="evidence" value="ECO:0007669"/>
    <property type="project" value="InterPro"/>
</dbReference>
<evidence type="ECO:0000256" key="6">
    <source>
        <dbReference type="ARBA" id="ARBA00023180"/>
    </source>
</evidence>
<feature type="domain" description="SMB" evidence="10">
    <location>
        <begin position="16"/>
        <end position="59"/>
    </location>
</feature>
<name>A0AA88PH85_9TELE</name>
<sequence>MRLFLLLGLISFTYAADESCIERCENGFNATKSCQCDSMCTYYKSCCKDYESLCRIRTRGDTFPSYPEDYDEQTNSTEVPIRSRSQYKILTPSPATLAEMFRLLTPALQVMDSTSKDNLTLKLATAATPSTHFRLASTIENPTTTPHTTSTAKPTPTKAKDPDAEVCSGRPFDSFMQLKNGSIYAFRGQYFFELDEKSVLPGYPKLIEDIWGIKGPINAAFTRINCQGKTYIFKGNKYWRFEDGVLDEDFPREISVGFEKIPDHLDAAFAIPAHSHHGKEKVYFFKGDQYYQYEFKHQPSHEECIQMSLRSPSTLFRRYTDIYYDRWFEHFNQLFGGADSHHSGHHFINKDWIGIRSPVDAVLAGRLYVTPRWPSRRRQDRYRQDWDQQWGQRYGQQWDQRYRQQWDQQYGQQWDQRYRQQWDQQYGQQWDQQRGSRRRQNRSPYWETMAERGISIGQEFAQRFGQDRWRDQDRRRDYYNRQNDDDYDYRHRSSEDIAYDILRRSQPLQSVYFFKGDMYYRVNLRTKRVDYANPPYPRPIGKYWLGCKDKPGAEKR</sequence>
<organism evidence="11 12">
    <name type="scientific">Cirrhinus molitorella</name>
    <name type="common">mud carp</name>
    <dbReference type="NCBI Taxonomy" id="172907"/>
    <lineage>
        <taxon>Eukaryota</taxon>
        <taxon>Metazoa</taxon>
        <taxon>Chordata</taxon>
        <taxon>Craniata</taxon>
        <taxon>Vertebrata</taxon>
        <taxon>Euteleostomi</taxon>
        <taxon>Actinopterygii</taxon>
        <taxon>Neopterygii</taxon>
        <taxon>Teleostei</taxon>
        <taxon>Ostariophysi</taxon>
        <taxon>Cypriniformes</taxon>
        <taxon>Cyprinidae</taxon>
        <taxon>Labeoninae</taxon>
        <taxon>Labeonini</taxon>
        <taxon>Cirrhinus</taxon>
    </lineage>
</organism>
<dbReference type="GO" id="GO:0005615">
    <property type="term" value="C:extracellular space"/>
    <property type="evidence" value="ECO:0007669"/>
    <property type="project" value="TreeGrafter"/>
</dbReference>
<evidence type="ECO:0000313" key="12">
    <source>
        <dbReference type="Proteomes" id="UP001187343"/>
    </source>
</evidence>
<dbReference type="EMBL" id="JAUYZG010000018">
    <property type="protein sequence ID" value="KAK2880959.1"/>
    <property type="molecule type" value="Genomic_DNA"/>
</dbReference>
<feature type="repeat" description="Hemopexin" evidence="7">
    <location>
        <begin position="169"/>
        <end position="213"/>
    </location>
</feature>
<evidence type="ECO:0000256" key="8">
    <source>
        <dbReference type="SAM" id="MobiDB-lite"/>
    </source>
</evidence>
<dbReference type="InterPro" id="IPR036024">
    <property type="entry name" value="Somatomedin_B-like_dom_sf"/>
</dbReference>
<feature type="repeat" description="Hemopexin" evidence="7">
    <location>
        <begin position="262"/>
        <end position="312"/>
    </location>
</feature>
<dbReference type="Gene3D" id="2.110.10.10">
    <property type="entry name" value="Hemopexin-like domain"/>
    <property type="match status" value="2"/>
</dbReference>
<dbReference type="InterPro" id="IPR001212">
    <property type="entry name" value="Somatomedin_B_dom"/>
</dbReference>
<keyword evidence="2" id="KW-0964">Secreted</keyword>
<evidence type="ECO:0000259" key="10">
    <source>
        <dbReference type="PROSITE" id="PS50958"/>
    </source>
</evidence>
<keyword evidence="12" id="KW-1185">Reference proteome</keyword>
<evidence type="ECO:0000256" key="5">
    <source>
        <dbReference type="ARBA" id="ARBA00023157"/>
    </source>
</evidence>
<dbReference type="Proteomes" id="UP001187343">
    <property type="component" value="Unassembled WGS sequence"/>
</dbReference>
<evidence type="ECO:0000313" key="11">
    <source>
        <dbReference type="EMBL" id="KAK2880959.1"/>
    </source>
</evidence>
<dbReference type="SUPFAM" id="SSF90188">
    <property type="entry name" value="Somatomedin B domain"/>
    <property type="match status" value="1"/>
</dbReference>
<dbReference type="PANTHER" id="PTHR22917">
    <property type="entry name" value="HEMOPEXIN DOMAIN-CONTAINING PROTEIN"/>
    <property type="match status" value="1"/>
</dbReference>